<gene>
    <name evidence="2" type="ORF">BEI61_04821</name>
</gene>
<dbReference type="SUPFAM" id="SSF55729">
    <property type="entry name" value="Acyl-CoA N-acyltransferases (Nat)"/>
    <property type="match status" value="1"/>
</dbReference>
<dbReference type="GO" id="GO:0016747">
    <property type="term" value="F:acyltransferase activity, transferring groups other than amino-acyl groups"/>
    <property type="evidence" value="ECO:0007669"/>
    <property type="project" value="InterPro"/>
</dbReference>
<accession>A0A1E3A5L6</accession>
<dbReference type="EMBL" id="MCGH01000003">
    <property type="protein sequence ID" value="ODM04018.1"/>
    <property type="molecule type" value="Genomic_DNA"/>
</dbReference>
<dbReference type="Gene3D" id="3.40.630.30">
    <property type="match status" value="1"/>
</dbReference>
<reference evidence="2 3" key="1">
    <citation type="submission" date="2016-07" db="EMBL/GenBank/DDBJ databases">
        <title>Characterization of isolates of Eisenbergiella tayi derived from blood cultures, using whole genome sequencing.</title>
        <authorList>
            <person name="Burdz T."/>
            <person name="Wiebe D."/>
            <person name="Huynh C."/>
            <person name="Bernard K."/>
        </authorList>
    </citation>
    <scope>NUCLEOTIDE SEQUENCE [LARGE SCALE GENOMIC DNA]</scope>
    <source>
        <strain evidence="2 3">NML 110608</strain>
    </source>
</reference>
<organism evidence="2 3">
    <name type="scientific">Eisenbergiella tayi</name>
    <dbReference type="NCBI Taxonomy" id="1432052"/>
    <lineage>
        <taxon>Bacteria</taxon>
        <taxon>Bacillati</taxon>
        <taxon>Bacillota</taxon>
        <taxon>Clostridia</taxon>
        <taxon>Lachnospirales</taxon>
        <taxon>Lachnospiraceae</taxon>
        <taxon>Eisenbergiella</taxon>
    </lineage>
</organism>
<dbReference type="Pfam" id="PF00583">
    <property type="entry name" value="Acetyltransf_1"/>
    <property type="match status" value="1"/>
</dbReference>
<comment type="caution">
    <text evidence="2">The sequence shown here is derived from an EMBL/GenBank/DDBJ whole genome shotgun (WGS) entry which is preliminary data.</text>
</comment>
<dbReference type="RefSeq" id="WP_069154293.1">
    <property type="nucleotide sequence ID" value="NZ_MCGH01000003.1"/>
</dbReference>
<dbReference type="PROSITE" id="PS51186">
    <property type="entry name" value="GNAT"/>
    <property type="match status" value="1"/>
</dbReference>
<dbReference type="AlphaFoldDB" id="A0A1E3A5L6"/>
<dbReference type="Proteomes" id="UP000094067">
    <property type="component" value="Unassembled WGS sequence"/>
</dbReference>
<sequence length="290" mass="34073">MNWHLEKKVRNNPVARKAFNELAIQVFQLSFENWYENGYWMDAYIPYTLMDGDTAAANISVNTMKTIWNGQIKNYIQLGTVMTAPPCRKQGLSRFLMEEIKKDWEGRCDGMYLFANDTVLDFYPKFGFSRQEQYQCSLPVLPQKGVIRKLSMDKPEDRRILKEHYQMSNPFSLLPMLDNYPLLMFYLRSFLKDCVYYLPKYDAVAVVEKAEEENAMICHDIFCRADVNFREILNFLSFPDTKRVILEFTPKETANCIQTPLDDDGTLFFLTKEDNPFQEQKLRFPGLSHA</sequence>
<name>A0A1E3A5L6_9FIRM</name>
<dbReference type="PATRIC" id="fig|1432052.4.peg.5354"/>
<proteinExistence type="predicted"/>
<evidence type="ECO:0000313" key="3">
    <source>
        <dbReference type="Proteomes" id="UP000094067"/>
    </source>
</evidence>
<evidence type="ECO:0000313" key="2">
    <source>
        <dbReference type="EMBL" id="ODM04018.1"/>
    </source>
</evidence>
<dbReference type="InterPro" id="IPR000182">
    <property type="entry name" value="GNAT_dom"/>
</dbReference>
<dbReference type="InterPro" id="IPR016181">
    <property type="entry name" value="Acyl_CoA_acyltransferase"/>
</dbReference>
<evidence type="ECO:0000259" key="1">
    <source>
        <dbReference type="PROSITE" id="PS51186"/>
    </source>
</evidence>
<protein>
    <recommendedName>
        <fullName evidence="1">N-acetyltransferase domain-containing protein</fullName>
    </recommendedName>
</protein>
<feature type="domain" description="N-acetyltransferase" evidence="1">
    <location>
        <begin position="7"/>
        <end position="157"/>
    </location>
</feature>